<name>A0ABZ3FGD4_9FIRM</name>
<proteinExistence type="predicted"/>
<evidence type="ECO:0008006" key="4">
    <source>
        <dbReference type="Google" id="ProtNLM"/>
    </source>
</evidence>
<reference evidence="2 3" key="1">
    <citation type="submission" date="2024-04" db="EMBL/GenBank/DDBJ databases">
        <title>Isolation and characterization of novel acetogenic strains of the genera Terrisporobacter and Acetoanaerobium.</title>
        <authorList>
            <person name="Boeer T."/>
            <person name="Schueler M.A."/>
            <person name="Lueschen A."/>
            <person name="Eysell L."/>
            <person name="Droege J."/>
            <person name="Heinemann M."/>
            <person name="Engelhardt L."/>
            <person name="Basen M."/>
            <person name="Daniel R."/>
        </authorList>
    </citation>
    <scope>NUCLEOTIDE SEQUENCE [LARGE SCALE GENOMIC DNA]</scope>
    <source>
        <strain evidence="2 3">ELB</strain>
    </source>
</reference>
<dbReference type="InterPro" id="IPR050149">
    <property type="entry name" value="Collagen_superfamily"/>
</dbReference>
<dbReference type="Pfam" id="PF01391">
    <property type="entry name" value="Collagen"/>
    <property type="match status" value="2"/>
</dbReference>
<dbReference type="PANTHER" id="PTHR24023:SF1095">
    <property type="entry name" value="EGF-LIKE DOMAIN-CONTAINING PROTEIN"/>
    <property type="match status" value="1"/>
</dbReference>
<keyword evidence="3" id="KW-1185">Reference proteome</keyword>
<dbReference type="RefSeq" id="WP_343336937.1">
    <property type="nucleotide sequence ID" value="NZ_CP154622.1"/>
</dbReference>
<feature type="region of interest" description="Disordered" evidence="1">
    <location>
        <begin position="133"/>
        <end position="301"/>
    </location>
</feature>
<dbReference type="Proteomes" id="UP001477947">
    <property type="component" value="Chromosome"/>
</dbReference>
<dbReference type="EMBL" id="CP154622">
    <property type="protein sequence ID" value="XAM41767.1"/>
    <property type="molecule type" value="Genomic_DNA"/>
</dbReference>
<evidence type="ECO:0000313" key="2">
    <source>
        <dbReference type="EMBL" id="XAM41767.1"/>
    </source>
</evidence>
<accession>A0ABZ3FGD4</accession>
<dbReference type="InterPro" id="IPR008160">
    <property type="entry name" value="Collagen"/>
</dbReference>
<dbReference type="PANTHER" id="PTHR24023">
    <property type="entry name" value="COLLAGEN ALPHA"/>
    <property type="match status" value="1"/>
</dbReference>
<evidence type="ECO:0000313" key="3">
    <source>
        <dbReference type="Proteomes" id="UP001477947"/>
    </source>
</evidence>
<protein>
    <recommendedName>
        <fullName evidence="4">Collagen triple helix repeat-containing protein</fullName>
    </recommendedName>
</protein>
<sequence length="301" mass="30429">MDKNCVNKCNSCNMSSCQELKADKACKNKKVYCSGKMESTSCPTFVVPVNCGDFQIFNILKCSIGKIVGLKLEGSDCILRLKVCQVNQCAVMGKTCSGKGPIYIKLSSIQYVDLGKEVYVNPLCNFSSGVGAQGKTGPAGPAGPKGSKGPKGDMGVQGPKGDKGDMGSQGKTGPAGPVGPAGPMGPMGPMGPQGPKGEIGPQGPSGIPGTSSMGTKGETGPQGPKGEKGDIGPQGPKGLKGEKGDTGSQGKTGPAGPAGPMGPQGPKGEIGQQGPAGIPGTVVPTPIPDYEYKKKKYQNKK</sequence>
<feature type="compositionally biased region" description="Low complexity" evidence="1">
    <location>
        <begin position="133"/>
        <end position="147"/>
    </location>
</feature>
<organism evidence="2 3">
    <name type="scientific">Terrisporobacter petrolearius</name>
    <dbReference type="NCBI Taxonomy" id="1460447"/>
    <lineage>
        <taxon>Bacteria</taxon>
        <taxon>Bacillati</taxon>
        <taxon>Bacillota</taxon>
        <taxon>Clostridia</taxon>
        <taxon>Peptostreptococcales</taxon>
        <taxon>Peptostreptococcaceae</taxon>
        <taxon>Terrisporobacter</taxon>
    </lineage>
</organism>
<gene>
    <name evidence="2" type="ORF">TPELB_20800</name>
</gene>
<evidence type="ECO:0000256" key="1">
    <source>
        <dbReference type="SAM" id="MobiDB-lite"/>
    </source>
</evidence>